<dbReference type="AlphaFoldDB" id="A0A1H9RIB8"/>
<evidence type="ECO:0000313" key="3">
    <source>
        <dbReference type="EMBL" id="SER72305.1"/>
    </source>
</evidence>
<dbReference type="PANTHER" id="PTHR33231">
    <property type="entry name" value="30S RIBOSOMAL PROTEIN"/>
    <property type="match status" value="1"/>
</dbReference>
<dbReference type="InterPro" id="IPR032528">
    <property type="entry name" value="Ribosom_S30AE_C"/>
</dbReference>
<feature type="compositionally biased region" description="Basic and acidic residues" evidence="1">
    <location>
        <begin position="126"/>
        <end position="138"/>
    </location>
</feature>
<dbReference type="GO" id="GO:0022627">
    <property type="term" value="C:cytosolic small ribosomal subunit"/>
    <property type="evidence" value="ECO:0007669"/>
    <property type="project" value="TreeGrafter"/>
</dbReference>
<dbReference type="InterPro" id="IPR050574">
    <property type="entry name" value="HPF/YfiA_ribosome-assoc"/>
</dbReference>
<dbReference type="Proteomes" id="UP000199503">
    <property type="component" value="Unassembled WGS sequence"/>
</dbReference>
<proteinExistence type="predicted"/>
<keyword evidence="3" id="KW-0687">Ribonucleoprotein</keyword>
<feature type="region of interest" description="Disordered" evidence="1">
    <location>
        <begin position="106"/>
        <end position="138"/>
    </location>
</feature>
<dbReference type="OrthoDB" id="3825664at2"/>
<evidence type="ECO:0000256" key="1">
    <source>
        <dbReference type="SAM" id="MobiDB-lite"/>
    </source>
</evidence>
<dbReference type="Pfam" id="PF16321">
    <property type="entry name" value="Ribosom_S30AE_C"/>
    <property type="match status" value="2"/>
</dbReference>
<gene>
    <name evidence="3" type="ORF">SAMN04488000_111122</name>
</gene>
<reference evidence="4" key="1">
    <citation type="submission" date="2016-10" db="EMBL/GenBank/DDBJ databases">
        <authorList>
            <person name="Varghese N."/>
            <person name="Submissions S."/>
        </authorList>
    </citation>
    <scope>NUCLEOTIDE SEQUENCE [LARGE SCALE GENOMIC DNA]</scope>
    <source>
        <strain evidence="4">DSM 44437</strain>
    </source>
</reference>
<sequence>MSGQVASVGEIAITTTGQAAEDARELVRPQVAAVLRDLRGRWSAARVRLTADTSSGVSWPALAQVDLVVDGRSVRAQLGTARWEETSGLLGVRLGEQVARLDAPWRPRRWPEPGHRGRPRPSARPAEQREVLRHKEVRPARCTPDEAALTMDLMDFDAHLFIDSGSGQDSVVHRIGPTGYRMARLGSPAPPVTPPRLPLTFTPHPVPALSGDQAVHRLTDTEYPFLFYRDVITGRGHVLYHRYDGHYGLITPV</sequence>
<dbReference type="InterPro" id="IPR038416">
    <property type="entry name" value="Ribosom_S30AE_C_sf"/>
</dbReference>
<protein>
    <submittedName>
        <fullName evidence="3">Sigma 54 modulation/S30EA ribosomal protein C terminus</fullName>
    </submittedName>
</protein>
<organism evidence="3 4">
    <name type="scientific">Lentzea albida</name>
    <dbReference type="NCBI Taxonomy" id="65499"/>
    <lineage>
        <taxon>Bacteria</taxon>
        <taxon>Bacillati</taxon>
        <taxon>Actinomycetota</taxon>
        <taxon>Actinomycetes</taxon>
        <taxon>Pseudonocardiales</taxon>
        <taxon>Pseudonocardiaceae</taxon>
        <taxon>Lentzea</taxon>
    </lineage>
</organism>
<feature type="domain" description="Sigma 54 modulation/S30EA ribosomal protein C-terminal" evidence="2">
    <location>
        <begin position="127"/>
        <end position="181"/>
    </location>
</feature>
<keyword evidence="4" id="KW-1185">Reference proteome</keyword>
<name>A0A1H9RIB8_9PSEU</name>
<evidence type="ECO:0000313" key="4">
    <source>
        <dbReference type="Proteomes" id="UP000199503"/>
    </source>
</evidence>
<dbReference type="RefSeq" id="WP_143091707.1">
    <property type="nucleotide sequence ID" value="NZ_FOFV01000011.1"/>
</dbReference>
<dbReference type="GO" id="GO:0043024">
    <property type="term" value="F:ribosomal small subunit binding"/>
    <property type="evidence" value="ECO:0007669"/>
    <property type="project" value="TreeGrafter"/>
</dbReference>
<dbReference type="STRING" id="65499.SAMN04488000_111122"/>
<dbReference type="Gene3D" id="3.30.505.50">
    <property type="entry name" value="Sigma 54 modulation/S30EA ribosomal protein, C-terminal domain"/>
    <property type="match status" value="2"/>
</dbReference>
<feature type="compositionally biased region" description="Basic and acidic residues" evidence="1">
    <location>
        <begin position="106"/>
        <end position="115"/>
    </location>
</feature>
<accession>A0A1H9RIB8</accession>
<evidence type="ECO:0000259" key="2">
    <source>
        <dbReference type="Pfam" id="PF16321"/>
    </source>
</evidence>
<feature type="domain" description="Sigma 54 modulation/S30EA ribosomal protein C-terminal" evidence="2">
    <location>
        <begin position="204"/>
        <end position="249"/>
    </location>
</feature>
<dbReference type="PANTHER" id="PTHR33231:SF3">
    <property type="entry name" value="RIBOSOME-ASSOCIATED INHIBITOR A"/>
    <property type="match status" value="1"/>
</dbReference>
<dbReference type="EMBL" id="FOFV01000011">
    <property type="protein sequence ID" value="SER72305.1"/>
    <property type="molecule type" value="Genomic_DNA"/>
</dbReference>
<dbReference type="GO" id="GO:0045900">
    <property type="term" value="P:negative regulation of translational elongation"/>
    <property type="evidence" value="ECO:0007669"/>
    <property type="project" value="TreeGrafter"/>
</dbReference>
<keyword evidence="3" id="KW-0689">Ribosomal protein</keyword>